<evidence type="ECO:0000256" key="8">
    <source>
        <dbReference type="SAM" id="MobiDB-lite"/>
    </source>
</evidence>
<keyword evidence="2" id="KW-0479">Metal-binding</keyword>
<comment type="caution">
    <text evidence="10">The sequence shown here is derived from an EMBL/GenBank/DDBJ whole genome shotgun (WGS) entry which is preliminary data.</text>
</comment>
<feature type="domain" description="CCHC-type" evidence="9">
    <location>
        <begin position="423"/>
        <end position="439"/>
    </location>
</feature>
<feature type="compositionally biased region" description="Basic and acidic residues" evidence="8">
    <location>
        <begin position="1"/>
        <end position="11"/>
    </location>
</feature>
<gene>
    <name evidence="10" type="ORF">D0868_06766</name>
</gene>
<dbReference type="GO" id="GO:0071039">
    <property type="term" value="P:nuclear polyadenylation-dependent CUT catabolic process"/>
    <property type="evidence" value="ECO:0007669"/>
    <property type="project" value="TreeGrafter"/>
</dbReference>
<dbReference type="PANTHER" id="PTHR46543:SF1">
    <property type="entry name" value="ZINC FINGER CCHC DOMAIN-CONTAINING PROTEIN 7"/>
    <property type="match status" value="1"/>
</dbReference>
<dbReference type="GO" id="GO:0071031">
    <property type="term" value="P:nuclear mRNA surveillance of mRNA 3'-end processing"/>
    <property type="evidence" value="ECO:0007669"/>
    <property type="project" value="TreeGrafter"/>
</dbReference>
<dbReference type="InterPro" id="IPR036875">
    <property type="entry name" value="Znf_CCHC_sf"/>
</dbReference>
<dbReference type="GO" id="GO:0071037">
    <property type="term" value="P:nuclear polyadenylation-dependent snRNA catabolic process"/>
    <property type="evidence" value="ECO:0007669"/>
    <property type="project" value="TreeGrafter"/>
</dbReference>
<evidence type="ECO:0000313" key="11">
    <source>
        <dbReference type="Proteomes" id="UP000282582"/>
    </source>
</evidence>
<dbReference type="GO" id="GO:0003723">
    <property type="term" value="F:RNA binding"/>
    <property type="evidence" value="ECO:0007669"/>
    <property type="project" value="TreeGrafter"/>
</dbReference>
<dbReference type="PROSITE" id="PS50158">
    <property type="entry name" value="ZF_CCHC"/>
    <property type="match status" value="2"/>
</dbReference>
<keyword evidence="6" id="KW-0539">Nucleus</keyword>
<evidence type="ECO:0000256" key="2">
    <source>
        <dbReference type="ARBA" id="ARBA00022723"/>
    </source>
</evidence>
<proteinExistence type="predicted"/>
<sequence>MAKSPKEEESRASAVGRKRKQQTAENWQNTNGTASQNKRRKHGNGHAEDSDHEPSDYIPLDAAEPRRSLRLRNRRDSKESGEVSTSASSSRRTSRESGEIGAGSTSGSSVDLASRPSTTSASSQNASKHGASGTQGTISTGQNSPRMSLQDIDTPTFRIQLRSDMPKNPGVPIEELIKRYAKDGKAFYKTASKIMRDKKQKFPELRVDANLATQPASKGPSEEPNGRTRRRDAKNRLASIYRDTSNFTRRMSKSDVDNASLCAAAEHLLRQQPGASWESVLLQMAHNKTSTRKSRAKGRVKQALNQLEKFAAQFYRGSGSSQVENANDVVTNSIDLTGDDKQDGKDANESETSDDDTDVEDDSSGGDPLGSHYNDYGAFAREAAASDSTDKYDDGIRLYEASEEEQELQHRYFHIEGTAAHVRCLSCGEEGHVVDTCPENTCKHCGAFEDHFSSACPTFVKCGRCRQRGHDSRTCKNQSKPAGGRFDPCDICHDVDHVEEECPKLWRWYDPQENTVVKIPNSAMIKTCYNCGSVSHWGDDCSLLPDFIRDKLHFNRNWSARYASNFIDAEAGNARLGRSAGGGGGQAWQLAALNDMRD</sequence>
<organism evidence="10 11">
    <name type="scientific">Hortaea werneckii</name>
    <name type="common">Black yeast</name>
    <name type="synonym">Cladosporium werneckii</name>
    <dbReference type="NCBI Taxonomy" id="91943"/>
    <lineage>
        <taxon>Eukaryota</taxon>
        <taxon>Fungi</taxon>
        <taxon>Dikarya</taxon>
        <taxon>Ascomycota</taxon>
        <taxon>Pezizomycotina</taxon>
        <taxon>Dothideomycetes</taxon>
        <taxon>Dothideomycetidae</taxon>
        <taxon>Mycosphaerellales</taxon>
        <taxon>Teratosphaeriaceae</taxon>
        <taxon>Hortaea</taxon>
    </lineage>
</organism>
<comment type="subcellular location">
    <subcellularLocation>
        <location evidence="1">Nucleus</location>
    </subcellularLocation>
</comment>
<keyword evidence="4 7" id="KW-0863">Zinc-finger</keyword>
<dbReference type="Proteomes" id="UP000282582">
    <property type="component" value="Unassembled WGS sequence"/>
</dbReference>
<evidence type="ECO:0000256" key="7">
    <source>
        <dbReference type="PROSITE-ProRule" id="PRU00047"/>
    </source>
</evidence>
<evidence type="ECO:0000256" key="4">
    <source>
        <dbReference type="ARBA" id="ARBA00022771"/>
    </source>
</evidence>
<feature type="compositionally biased region" description="Polar residues" evidence="8">
    <location>
        <begin position="23"/>
        <end position="36"/>
    </location>
</feature>
<feature type="compositionally biased region" description="Basic and acidic residues" evidence="8">
    <location>
        <begin position="338"/>
        <end position="348"/>
    </location>
</feature>
<feature type="domain" description="CCHC-type" evidence="9">
    <location>
        <begin position="528"/>
        <end position="541"/>
    </location>
</feature>
<dbReference type="GO" id="GO:0071038">
    <property type="term" value="P:TRAMP-dependent tRNA surveillance pathway"/>
    <property type="evidence" value="ECO:0007669"/>
    <property type="project" value="TreeGrafter"/>
</dbReference>
<dbReference type="EMBL" id="QWIK01000523">
    <property type="protein sequence ID" value="RMY04779.1"/>
    <property type="molecule type" value="Genomic_DNA"/>
</dbReference>
<evidence type="ECO:0000256" key="1">
    <source>
        <dbReference type="ARBA" id="ARBA00004123"/>
    </source>
</evidence>
<dbReference type="GO" id="GO:0008270">
    <property type="term" value="F:zinc ion binding"/>
    <property type="evidence" value="ECO:0007669"/>
    <property type="project" value="UniProtKB-KW"/>
</dbReference>
<evidence type="ECO:0000313" key="10">
    <source>
        <dbReference type="EMBL" id="RMY04779.1"/>
    </source>
</evidence>
<dbReference type="InterPro" id="IPR051644">
    <property type="entry name" value="TRAMP_AT-DNA-binding"/>
</dbReference>
<feature type="region of interest" description="Disordered" evidence="8">
    <location>
        <begin position="208"/>
        <end position="234"/>
    </location>
</feature>
<evidence type="ECO:0000259" key="9">
    <source>
        <dbReference type="PROSITE" id="PS50158"/>
    </source>
</evidence>
<feature type="compositionally biased region" description="Basic and acidic residues" evidence="8">
    <location>
        <begin position="45"/>
        <end position="55"/>
    </location>
</feature>
<evidence type="ECO:0000256" key="6">
    <source>
        <dbReference type="ARBA" id="ARBA00023242"/>
    </source>
</evidence>
<feature type="compositionally biased region" description="Low complexity" evidence="8">
    <location>
        <begin position="82"/>
        <end position="91"/>
    </location>
</feature>
<dbReference type="GO" id="GO:0071036">
    <property type="term" value="P:nuclear polyadenylation-dependent snoRNA catabolic process"/>
    <property type="evidence" value="ECO:0007669"/>
    <property type="project" value="TreeGrafter"/>
</dbReference>
<name>A0A3M6YPF4_HORWE</name>
<keyword evidence="5" id="KW-0862">Zinc</keyword>
<keyword evidence="3" id="KW-0677">Repeat</keyword>
<dbReference type="PANTHER" id="PTHR46543">
    <property type="entry name" value="ZINC FINGER CCHC DOMAIN-CONTAINING PROTEIN 7"/>
    <property type="match status" value="1"/>
</dbReference>
<evidence type="ECO:0000256" key="3">
    <source>
        <dbReference type="ARBA" id="ARBA00022737"/>
    </source>
</evidence>
<evidence type="ECO:0000256" key="5">
    <source>
        <dbReference type="ARBA" id="ARBA00022833"/>
    </source>
</evidence>
<accession>A0A3M6YPF4</accession>
<feature type="region of interest" description="Disordered" evidence="8">
    <location>
        <begin position="333"/>
        <end position="374"/>
    </location>
</feature>
<dbReference type="InterPro" id="IPR001878">
    <property type="entry name" value="Znf_CCHC"/>
</dbReference>
<protein>
    <recommendedName>
        <fullName evidence="9">CCHC-type domain-containing protein</fullName>
    </recommendedName>
</protein>
<dbReference type="AlphaFoldDB" id="A0A3M6YPF4"/>
<reference evidence="10 11" key="1">
    <citation type="journal article" date="2018" name="BMC Genomics">
        <title>Genomic evidence for intraspecific hybridization in a clonal and extremely halotolerant yeast.</title>
        <authorList>
            <person name="Gostincar C."/>
            <person name="Stajich J.E."/>
            <person name="Zupancic J."/>
            <person name="Zalar P."/>
            <person name="Gunde-Cimerman N."/>
        </authorList>
    </citation>
    <scope>NUCLEOTIDE SEQUENCE [LARGE SCALE GENOMIC DNA]</scope>
    <source>
        <strain evidence="10 11">EXF-6654</strain>
    </source>
</reference>
<feature type="compositionally biased region" description="Acidic residues" evidence="8">
    <location>
        <begin position="349"/>
        <end position="364"/>
    </location>
</feature>
<feature type="region of interest" description="Disordered" evidence="8">
    <location>
        <begin position="1"/>
        <end position="153"/>
    </location>
</feature>
<dbReference type="SMART" id="SM00343">
    <property type="entry name" value="ZnF_C2HC"/>
    <property type="match status" value="5"/>
</dbReference>
<dbReference type="GO" id="GO:0071035">
    <property type="term" value="P:nuclear polyadenylation-dependent rRNA catabolic process"/>
    <property type="evidence" value="ECO:0007669"/>
    <property type="project" value="TreeGrafter"/>
</dbReference>
<dbReference type="GO" id="GO:0031499">
    <property type="term" value="C:TRAMP complex"/>
    <property type="evidence" value="ECO:0007669"/>
    <property type="project" value="TreeGrafter"/>
</dbReference>
<dbReference type="Pfam" id="PF00098">
    <property type="entry name" value="zf-CCHC"/>
    <property type="match status" value="1"/>
</dbReference>
<dbReference type="Gene3D" id="4.10.60.10">
    <property type="entry name" value="Zinc finger, CCHC-type"/>
    <property type="match status" value="2"/>
</dbReference>
<feature type="compositionally biased region" description="Polar residues" evidence="8">
    <location>
        <begin position="103"/>
        <end position="153"/>
    </location>
</feature>
<dbReference type="VEuPathDB" id="FungiDB:BTJ68_11715"/>
<dbReference type="SUPFAM" id="SSF57756">
    <property type="entry name" value="Retrovirus zinc finger-like domains"/>
    <property type="match status" value="2"/>
</dbReference>